<keyword evidence="3" id="KW-1185">Reference proteome</keyword>
<accession>A0ABP7P434</accession>
<dbReference type="EMBL" id="BAAAZC010000004">
    <property type="protein sequence ID" value="GAA3959356.1"/>
    <property type="molecule type" value="Genomic_DNA"/>
</dbReference>
<feature type="domain" description="NAD(P)-binding" evidence="1">
    <location>
        <begin position="19"/>
        <end position="173"/>
    </location>
</feature>
<protein>
    <submittedName>
        <fullName evidence="2">SDR family oxidoreductase</fullName>
    </submittedName>
</protein>
<organism evidence="2 3">
    <name type="scientific">Mucilaginibacter dorajii</name>
    <dbReference type="NCBI Taxonomy" id="692994"/>
    <lineage>
        <taxon>Bacteria</taxon>
        <taxon>Pseudomonadati</taxon>
        <taxon>Bacteroidota</taxon>
        <taxon>Sphingobacteriia</taxon>
        <taxon>Sphingobacteriales</taxon>
        <taxon>Sphingobacteriaceae</taxon>
        <taxon>Mucilaginibacter</taxon>
    </lineage>
</organism>
<evidence type="ECO:0000313" key="2">
    <source>
        <dbReference type="EMBL" id="GAA3959356.1"/>
    </source>
</evidence>
<gene>
    <name evidence="2" type="ORF">GCM10022210_03500</name>
</gene>
<proteinExistence type="predicted"/>
<sequence length="271" mass="29593">MGKTASLKQNMIVSILGCGWYGMALAKALLNDGMRVKGSTTSAEKMEPLAADGIEPYQINFVVHEEVYSPAFFDCDVLFIAIPPKARSGEGAFFIYKIKNAIDCIKLNNVQNVVFISSTGVYADLNAEVDELSNPQPNTEAGKVLFAAEELFRTETSFKTTIIRFAGLIGPGRNPGRFFAGKKDIPNGDAPVNLIHLDDCIGLSKAILQKQAFGYLFNGCSPVHPKKSEFYTKAAIDSGLVAPQFIDELKEWKIVKSVHVEAVLGYQFKGI</sequence>
<dbReference type="InterPro" id="IPR051783">
    <property type="entry name" value="NAD(P)-dependent_oxidoreduct"/>
</dbReference>
<dbReference type="CDD" id="cd05266">
    <property type="entry name" value="SDR_a4"/>
    <property type="match status" value="1"/>
</dbReference>
<comment type="caution">
    <text evidence="2">The sequence shown here is derived from an EMBL/GenBank/DDBJ whole genome shotgun (WGS) entry which is preliminary data.</text>
</comment>
<name>A0ABP7P434_9SPHI</name>
<dbReference type="InterPro" id="IPR036291">
    <property type="entry name" value="NAD(P)-bd_dom_sf"/>
</dbReference>
<dbReference type="Proteomes" id="UP001500742">
    <property type="component" value="Unassembled WGS sequence"/>
</dbReference>
<evidence type="ECO:0000313" key="3">
    <source>
        <dbReference type="Proteomes" id="UP001500742"/>
    </source>
</evidence>
<dbReference type="InterPro" id="IPR016040">
    <property type="entry name" value="NAD(P)-bd_dom"/>
</dbReference>
<dbReference type="PANTHER" id="PTHR48079:SF6">
    <property type="entry name" value="NAD(P)-BINDING DOMAIN-CONTAINING PROTEIN-RELATED"/>
    <property type="match status" value="1"/>
</dbReference>
<evidence type="ECO:0000259" key="1">
    <source>
        <dbReference type="Pfam" id="PF13460"/>
    </source>
</evidence>
<dbReference type="Pfam" id="PF13460">
    <property type="entry name" value="NAD_binding_10"/>
    <property type="match status" value="1"/>
</dbReference>
<dbReference type="Gene3D" id="3.40.50.720">
    <property type="entry name" value="NAD(P)-binding Rossmann-like Domain"/>
    <property type="match status" value="1"/>
</dbReference>
<reference evidence="3" key="1">
    <citation type="journal article" date="2019" name="Int. J. Syst. Evol. Microbiol.">
        <title>The Global Catalogue of Microorganisms (GCM) 10K type strain sequencing project: providing services to taxonomists for standard genome sequencing and annotation.</title>
        <authorList>
            <consortium name="The Broad Institute Genomics Platform"/>
            <consortium name="The Broad Institute Genome Sequencing Center for Infectious Disease"/>
            <person name="Wu L."/>
            <person name="Ma J."/>
        </authorList>
    </citation>
    <scope>NUCLEOTIDE SEQUENCE [LARGE SCALE GENOMIC DNA]</scope>
    <source>
        <strain evidence="3">JCM 16601</strain>
    </source>
</reference>
<dbReference type="SUPFAM" id="SSF51735">
    <property type="entry name" value="NAD(P)-binding Rossmann-fold domains"/>
    <property type="match status" value="1"/>
</dbReference>
<dbReference type="PANTHER" id="PTHR48079">
    <property type="entry name" value="PROTEIN YEEZ"/>
    <property type="match status" value="1"/>
</dbReference>